<dbReference type="SUPFAM" id="SSF51161">
    <property type="entry name" value="Trimeric LpxA-like enzymes"/>
    <property type="match status" value="1"/>
</dbReference>
<keyword evidence="1" id="KW-0012">Acyltransferase</keyword>
<keyword evidence="2" id="KW-1185">Reference proteome</keyword>
<evidence type="ECO:0000313" key="1">
    <source>
        <dbReference type="EMBL" id="KAF5748495.1"/>
    </source>
</evidence>
<dbReference type="InterPro" id="IPR010137">
    <property type="entry name" value="Lipid_A_LpxA"/>
</dbReference>
<dbReference type="GO" id="GO:0008610">
    <property type="term" value="P:lipid biosynthetic process"/>
    <property type="evidence" value="ECO:0007669"/>
    <property type="project" value="InterPro"/>
</dbReference>
<dbReference type="Gene3D" id="2.160.10.10">
    <property type="entry name" value="Hexapeptide repeat proteins"/>
    <property type="match status" value="1"/>
</dbReference>
<accession>A0A7J7DQ76</accession>
<dbReference type="InterPro" id="IPR001451">
    <property type="entry name" value="Hexapep"/>
</dbReference>
<dbReference type="InParanoid" id="A0A7J7DQ76"/>
<dbReference type="PANTHER" id="PTHR43480:SF1">
    <property type="entry name" value="ACYL-[ACYL-CARRIER-PROTEIN]--UDP-N-ACETYLGLUCOSAMINE O-ACYLTRANSFERASE, MITOCHONDRIAL-RELATED"/>
    <property type="match status" value="1"/>
</dbReference>
<sequence>MKTEASPEPNPSFIHPTAVVHPDAIIGQPGDECFLDIGDNNDIREHISVHQSSKPTDKTVIGDGNLIMGSSHIAHDCKIGNSNIFANNTLLAGHVVVGVSFVVT</sequence>
<organism evidence="1 2">
    <name type="scientific">Tripterygium wilfordii</name>
    <name type="common">Thunder God vine</name>
    <dbReference type="NCBI Taxonomy" id="458696"/>
    <lineage>
        <taxon>Eukaryota</taxon>
        <taxon>Viridiplantae</taxon>
        <taxon>Streptophyta</taxon>
        <taxon>Embryophyta</taxon>
        <taxon>Tracheophyta</taxon>
        <taxon>Spermatophyta</taxon>
        <taxon>Magnoliopsida</taxon>
        <taxon>eudicotyledons</taxon>
        <taxon>Gunneridae</taxon>
        <taxon>Pentapetalae</taxon>
        <taxon>rosids</taxon>
        <taxon>fabids</taxon>
        <taxon>Celastrales</taxon>
        <taxon>Celastraceae</taxon>
        <taxon>Tripterygium</taxon>
    </lineage>
</organism>
<comment type="caution">
    <text evidence="1">The sequence shown here is derived from an EMBL/GenBank/DDBJ whole genome shotgun (WGS) entry which is preliminary data.</text>
</comment>
<evidence type="ECO:0000313" key="2">
    <source>
        <dbReference type="Proteomes" id="UP000593562"/>
    </source>
</evidence>
<reference evidence="1 2" key="1">
    <citation type="journal article" date="2020" name="Nat. Commun.">
        <title>Genome of Tripterygium wilfordii and identification of cytochrome P450 involved in triptolide biosynthesis.</title>
        <authorList>
            <person name="Tu L."/>
            <person name="Su P."/>
            <person name="Zhang Z."/>
            <person name="Gao L."/>
            <person name="Wang J."/>
            <person name="Hu T."/>
            <person name="Zhou J."/>
            <person name="Zhang Y."/>
            <person name="Zhao Y."/>
            <person name="Liu Y."/>
            <person name="Song Y."/>
            <person name="Tong Y."/>
            <person name="Lu Y."/>
            <person name="Yang J."/>
            <person name="Xu C."/>
            <person name="Jia M."/>
            <person name="Peters R.J."/>
            <person name="Huang L."/>
            <person name="Gao W."/>
        </authorList>
    </citation>
    <scope>NUCLEOTIDE SEQUENCE [LARGE SCALE GENOMIC DNA]</scope>
    <source>
        <strain evidence="2">cv. XIE 37</strain>
        <tissue evidence="1">Leaf</tissue>
    </source>
</reference>
<protein>
    <submittedName>
        <fullName evidence="1">Acyl- acyl-carrier-protein --UDP-N-acetylglucosamine O-acyltransferase mitochondrial isoform X2</fullName>
    </submittedName>
</protein>
<dbReference type="Proteomes" id="UP000593562">
    <property type="component" value="Unassembled WGS sequence"/>
</dbReference>
<gene>
    <name evidence="1" type="ORF">HS088_TW04G00450</name>
</gene>
<proteinExistence type="predicted"/>
<dbReference type="AlphaFoldDB" id="A0A7J7DQ76"/>
<dbReference type="EMBL" id="JAAARO010000004">
    <property type="protein sequence ID" value="KAF5748495.1"/>
    <property type="molecule type" value="Genomic_DNA"/>
</dbReference>
<name>A0A7J7DQ76_TRIWF</name>
<dbReference type="Pfam" id="PF00132">
    <property type="entry name" value="Hexapep"/>
    <property type="match status" value="1"/>
</dbReference>
<dbReference type="PANTHER" id="PTHR43480">
    <property type="entry name" value="ACYL-[ACYL-CARRIER-PROTEIN]--UDP-N-ACETYLGLUCOSAMINE O-ACYLTRANSFERASE"/>
    <property type="match status" value="1"/>
</dbReference>
<dbReference type="GO" id="GO:0008780">
    <property type="term" value="F:acyl-[acyl-carrier-protein]-UDP-N-acetylglucosamine O-acyltransferase activity"/>
    <property type="evidence" value="ECO:0007669"/>
    <property type="project" value="InterPro"/>
</dbReference>
<keyword evidence="1" id="KW-0808">Transferase</keyword>
<dbReference type="InterPro" id="IPR011004">
    <property type="entry name" value="Trimer_LpxA-like_sf"/>
</dbReference>